<organism evidence="2 3">
    <name type="scientific">Saguinus oedipus</name>
    <name type="common">Cotton-top tamarin</name>
    <name type="synonym">Oedipomidas oedipus</name>
    <dbReference type="NCBI Taxonomy" id="9490"/>
    <lineage>
        <taxon>Eukaryota</taxon>
        <taxon>Metazoa</taxon>
        <taxon>Chordata</taxon>
        <taxon>Craniata</taxon>
        <taxon>Vertebrata</taxon>
        <taxon>Euteleostomi</taxon>
        <taxon>Mammalia</taxon>
        <taxon>Eutheria</taxon>
        <taxon>Euarchontoglires</taxon>
        <taxon>Primates</taxon>
        <taxon>Haplorrhini</taxon>
        <taxon>Platyrrhini</taxon>
        <taxon>Cebidae</taxon>
        <taxon>Callitrichinae</taxon>
        <taxon>Saguinus</taxon>
    </lineage>
</organism>
<comment type="caution">
    <text evidence="2">The sequence shown here is derived from an EMBL/GenBank/DDBJ whole genome shotgun (WGS) entry which is preliminary data.</text>
</comment>
<accession>A0ABQ9UYS4</accession>
<keyword evidence="3" id="KW-1185">Reference proteome</keyword>
<name>A0ABQ9UYS4_SAGOE</name>
<protein>
    <submittedName>
        <fullName evidence="2">Uncharacterized protein</fullName>
    </submittedName>
</protein>
<evidence type="ECO:0000256" key="1">
    <source>
        <dbReference type="SAM" id="MobiDB-lite"/>
    </source>
</evidence>
<gene>
    <name evidence="2" type="ORF">P7K49_019926</name>
</gene>
<reference evidence="2 3" key="1">
    <citation type="submission" date="2023-05" db="EMBL/GenBank/DDBJ databases">
        <title>B98-5 Cell Line De Novo Hybrid Assembly: An Optical Mapping Approach.</title>
        <authorList>
            <person name="Kananen K."/>
            <person name="Auerbach J.A."/>
            <person name="Kautto E."/>
            <person name="Blachly J.S."/>
        </authorList>
    </citation>
    <scope>NUCLEOTIDE SEQUENCE [LARGE SCALE GENOMIC DNA]</scope>
    <source>
        <strain evidence="2">B95-8</strain>
        <tissue evidence="2">Cell line</tissue>
    </source>
</reference>
<evidence type="ECO:0000313" key="2">
    <source>
        <dbReference type="EMBL" id="KAK2102259.1"/>
    </source>
</evidence>
<dbReference type="InterPro" id="IPR051577">
    <property type="entry name" value="MRF-like"/>
</dbReference>
<feature type="compositionally biased region" description="Basic and acidic residues" evidence="1">
    <location>
        <begin position="88"/>
        <end position="102"/>
    </location>
</feature>
<feature type="region of interest" description="Disordered" evidence="1">
    <location>
        <begin position="86"/>
        <end position="113"/>
    </location>
</feature>
<sequence>MSLHIRLDMGISPRILPLLLYKSHCVRCNRDASNPGQFENDNDALWQRGQVPESVVCHGRVGINTDAPDEALVVCGNMKVMGTIMHPSDSRAKQNIQEKTEFSPDSSNHQPRNFGPEVIYSSVLLSMNRECYNLFYPANGIMSADAAADCERKCSSDSGN</sequence>
<proteinExistence type="predicted"/>
<dbReference type="EMBL" id="JASSZA010000009">
    <property type="protein sequence ID" value="KAK2102259.1"/>
    <property type="molecule type" value="Genomic_DNA"/>
</dbReference>
<dbReference type="PANTHER" id="PTHR13029">
    <property type="match status" value="1"/>
</dbReference>
<dbReference type="PANTHER" id="PTHR13029:SF17">
    <property type="entry name" value="MYELIN REGULATORY FACTOR-LIKE PROTEIN"/>
    <property type="match status" value="1"/>
</dbReference>
<evidence type="ECO:0000313" key="3">
    <source>
        <dbReference type="Proteomes" id="UP001266305"/>
    </source>
</evidence>
<dbReference type="Proteomes" id="UP001266305">
    <property type="component" value="Unassembled WGS sequence"/>
</dbReference>